<evidence type="ECO:0000256" key="1">
    <source>
        <dbReference type="ARBA" id="ARBA00004370"/>
    </source>
</evidence>
<evidence type="ECO:0000313" key="6">
    <source>
        <dbReference type="Proteomes" id="UP001580430"/>
    </source>
</evidence>
<dbReference type="RefSeq" id="WP_375521304.1">
    <property type="nucleotide sequence ID" value="NZ_JBHIRY010000018.1"/>
</dbReference>
<dbReference type="GO" id="GO:0016746">
    <property type="term" value="F:acyltransferase activity"/>
    <property type="evidence" value="ECO:0007669"/>
    <property type="project" value="UniProtKB-KW"/>
</dbReference>
<feature type="transmembrane region" description="Helical" evidence="3">
    <location>
        <begin position="136"/>
        <end position="154"/>
    </location>
</feature>
<keyword evidence="5" id="KW-0808">Transferase</keyword>
<gene>
    <name evidence="5" type="ORF">ACE5LO_17535</name>
</gene>
<sequence>MNGVSARSGDAFFLNLRFLLIVCVFAANALEPLIYVSSLADRWYTWIFMFHMPLFVWVTGYFTRPNLKGETGVKTLLQIMVQYIIFQSLYSLLDAAFFHVQGVHHSFFAPYLLLWFLASHFCWRLLLLAMRRLSPSIQITGSIVLGTLAGYIPFEGTWLSISRTFVFLPFFVLGYHITYEKISFLLTPRFRSAAIAGSLLMLAAAVWTSAHLQTGWLYGSMTFAGLGHGEWYAGLFRIGIYLLQLAASAAFLGFVPFAAGWLSRLGSRTLYVFLLHGFIIRGAASLGIYAYIHTTFGTLCVMIVACLLTVLLALPAVKRAVHPLIEPNVGWIFKRISKISSSFKKHFFKRSDLLWHEIAHKSGKN</sequence>
<feature type="transmembrane region" description="Helical" evidence="3">
    <location>
        <begin position="108"/>
        <end position="129"/>
    </location>
</feature>
<evidence type="ECO:0000259" key="4">
    <source>
        <dbReference type="Pfam" id="PF01757"/>
    </source>
</evidence>
<comment type="caution">
    <text evidence="5">The sequence shown here is derived from an EMBL/GenBank/DDBJ whole genome shotgun (WGS) entry which is preliminary data.</text>
</comment>
<comment type="similarity">
    <text evidence="2">Belongs to the acyltransferase 3 family.</text>
</comment>
<keyword evidence="5" id="KW-0012">Acyltransferase</keyword>
<feature type="transmembrane region" description="Helical" evidence="3">
    <location>
        <begin position="199"/>
        <end position="218"/>
    </location>
</feature>
<evidence type="ECO:0000313" key="5">
    <source>
        <dbReference type="EMBL" id="MFB5762192.1"/>
    </source>
</evidence>
<dbReference type="InterPro" id="IPR002656">
    <property type="entry name" value="Acyl_transf_3_dom"/>
</dbReference>
<feature type="transmembrane region" description="Helical" evidence="3">
    <location>
        <begin position="12"/>
        <end position="37"/>
    </location>
</feature>
<name>A0ABV5C7A8_9BACL</name>
<proteinExistence type="inferred from homology"/>
<comment type="subcellular location">
    <subcellularLocation>
        <location evidence="1">Membrane</location>
    </subcellularLocation>
</comment>
<feature type="transmembrane region" description="Helical" evidence="3">
    <location>
        <begin position="43"/>
        <end position="63"/>
    </location>
</feature>
<dbReference type="InterPro" id="IPR052734">
    <property type="entry name" value="Nod_factor_acetyltransferase"/>
</dbReference>
<keyword evidence="3" id="KW-0472">Membrane</keyword>
<accession>A0ABV5C7A8</accession>
<protein>
    <submittedName>
        <fullName evidence="5">Acyltransferase family protein</fullName>
    </submittedName>
</protein>
<reference evidence="5 6" key="1">
    <citation type="submission" date="2024-09" db="EMBL/GenBank/DDBJ databases">
        <title>Paenibacillus zeirhizospherea sp. nov., isolated from surface of the maize (Zea mays) roots in a horticulture field, Hungary.</title>
        <authorList>
            <person name="Marton D."/>
            <person name="Farkas M."/>
            <person name="Bedics A."/>
            <person name="Toth E."/>
            <person name="Tancsics A."/>
            <person name="Boka K."/>
            <person name="Marati G."/>
            <person name="Kriszt B."/>
            <person name="Cserhati M."/>
        </authorList>
    </citation>
    <scope>NUCLEOTIDE SEQUENCE [LARGE SCALE GENOMIC DNA]</scope>
    <source>
        <strain evidence="5 6">JCM 18446</strain>
    </source>
</reference>
<feature type="transmembrane region" description="Helical" evidence="3">
    <location>
        <begin position="238"/>
        <end position="262"/>
    </location>
</feature>
<dbReference type="EMBL" id="JBHIRY010000018">
    <property type="protein sequence ID" value="MFB5762192.1"/>
    <property type="molecule type" value="Genomic_DNA"/>
</dbReference>
<organism evidence="5 6">
    <name type="scientific">Paenibacillus medicaginis</name>
    <dbReference type="NCBI Taxonomy" id="1470560"/>
    <lineage>
        <taxon>Bacteria</taxon>
        <taxon>Bacillati</taxon>
        <taxon>Bacillota</taxon>
        <taxon>Bacilli</taxon>
        <taxon>Bacillales</taxon>
        <taxon>Paenibacillaceae</taxon>
        <taxon>Paenibacillus</taxon>
    </lineage>
</organism>
<dbReference type="PANTHER" id="PTHR37312">
    <property type="entry name" value="MEMBRANE-BOUND ACYLTRANSFERASE YKRP-RELATED"/>
    <property type="match status" value="1"/>
</dbReference>
<dbReference type="PANTHER" id="PTHR37312:SF1">
    <property type="entry name" value="MEMBRANE-BOUND ACYLTRANSFERASE YKRP-RELATED"/>
    <property type="match status" value="1"/>
</dbReference>
<keyword evidence="6" id="KW-1185">Reference proteome</keyword>
<evidence type="ECO:0000256" key="2">
    <source>
        <dbReference type="ARBA" id="ARBA00007400"/>
    </source>
</evidence>
<feature type="transmembrane region" description="Helical" evidence="3">
    <location>
        <begin position="269"/>
        <end position="290"/>
    </location>
</feature>
<keyword evidence="3" id="KW-0812">Transmembrane</keyword>
<evidence type="ECO:0000256" key="3">
    <source>
        <dbReference type="SAM" id="Phobius"/>
    </source>
</evidence>
<dbReference type="Pfam" id="PF01757">
    <property type="entry name" value="Acyl_transf_3"/>
    <property type="match status" value="1"/>
</dbReference>
<feature type="transmembrane region" description="Helical" evidence="3">
    <location>
        <begin position="75"/>
        <end position="93"/>
    </location>
</feature>
<feature type="domain" description="Acyltransferase 3" evidence="4">
    <location>
        <begin position="16"/>
        <end position="314"/>
    </location>
</feature>
<feature type="transmembrane region" description="Helical" evidence="3">
    <location>
        <begin position="296"/>
        <end position="317"/>
    </location>
</feature>
<dbReference type="Proteomes" id="UP001580430">
    <property type="component" value="Unassembled WGS sequence"/>
</dbReference>
<feature type="transmembrane region" description="Helical" evidence="3">
    <location>
        <begin position="160"/>
        <end position="178"/>
    </location>
</feature>
<keyword evidence="3" id="KW-1133">Transmembrane helix</keyword>